<dbReference type="InterPro" id="IPR050472">
    <property type="entry name" value="Anth_synth/Amidotransfase"/>
</dbReference>
<evidence type="ECO:0000256" key="3">
    <source>
        <dbReference type="ARBA" id="ARBA00022598"/>
    </source>
</evidence>
<feature type="active site" evidence="8">
    <location>
        <position position="351"/>
    </location>
</feature>
<evidence type="ECO:0000259" key="9">
    <source>
        <dbReference type="SMART" id="SM01097"/>
    </source>
</evidence>
<protein>
    <recommendedName>
        <fullName evidence="8">Carbamoyl phosphate synthase small chain</fullName>
        <ecNumber evidence="8">6.3.5.5</ecNumber>
    </recommendedName>
    <alternativeName>
        <fullName evidence="8">Carbamoyl phosphate synthetase glutamine chain</fullName>
    </alternativeName>
</protein>
<dbReference type="InterPro" id="IPR017926">
    <property type="entry name" value="GATASE"/>
</dbReference>
<feature type="binding site" evidence="8">
    <location>
        <position position="294"/>
    </location>
    <ligand>
        <name>L-glutamine</name>
        <dbReference type="ChEBI" id="CHEBI:58359"/>
    </ligand>
</feature>
<comment type="similarity">
    <text evidence="2 8">Belongs to the CarA family.</text>
</comment>
<dbReference type="InterPro" id="IPR029062">
    <property type="entry name" value="Class_I_gatase-like"/>
</dbReference>
<keyword evidence="3 8" id="KW-0436">Ligase</keyword>
<feature type="binding site" evidence="8">
    <location>
        <position position="227"/>
    </location>
    <ligand>
        <name>L-glutamine</name>
        <dbReference type="ChEBI" id="CHEBI:58359"/>
    </ligand>
</feature>
<dbReference type="EC" id="6.3.5.5" evidence="8"/>
<keyword evidence="8" id="KW-0055">Arginine biosynthesis</keyword>
<organism evidence="10">
    <name type="scientific">Paraconexibacter sp. AEG42_29</name>
    <dbReference type="NCBI Taxonomy" id="2997339"/>
    <lineage>
        <taxon>Bacteria</taxon>
        <taxon>Bacillati</taxon>
        <taxon>Actinomycetota</taxon>
        <taxon>Thermoleophilia</taxon>
        <taxon>Solirubrobacterales</taxon>
        <taxon>Paraconexibacteraceae</taxon>
        <taxon>Paraconexibacter</taxon>
    </lineage>
</organism>
<evidence type="ECO:0000256" key="8">
    <source>
        <dbReference type="HAMAP-Rule" id="MF_01209"/>
    </source>
</evidence>
<comment type="catalytic activity">
    <reaction evidence="8">
        <text>L-glutamine + H2O = L-glutamate + NH4(+)</text>
        <dbReference type="Rhea" id="RHEA:15889"/>
        <dbReference type="ChEBI" id="CHEBI:15377"/>
        <dbReference type="ChEBI" id="CHEBI:28938"/>
        <dbReference type="ChEBI" id="CHEBI:29985"/>
        <dbReference type="ChEBI" id="CHEBI:58359"/>
    </reaction>
</comment>
<dbReference type="Pfam" id="PF00117">
    <property type="entry name" value="GATase"/>
    <property type="match status" value="1"/>
</dbReference>
<dbReference type="GO" id="GO:0006526">
    <property type="term" value="P:L-arginine biosynthetic process"/>
    <property type="evidence" value="ECO:0007669"/>
    <property type="project" value="UniProtKB-UniRule"/>
</dbReference>
<evidence type="ECO:0000313" key="10">
    <source>
        <dbReference type="EMBL" id="XAY05777.1"/>
    </source>
</evidence>
<evidence type="ECO:0000256" key="4">
    <source>
        <dbReference type="ARBA" id="ARBA00022741"/>
    </source>
</evidence>
<evidence type="ECO:0000256" key="5">
    <source>
        <dbReference type="ARBA" id="ARBA00022840"/>
    </source>
</evidence>
<dbReference type="GO" id="GO:0044205">
    <property type="term" value="P:'de novo' UMP biosynthetic process"/>
    <property type="evidence" value="ECO:0007669"/>
    <property type="project" value="UniProtKB-UniRule"/>
</dbReference>
<dbReference type="AlphaFoldDB" id="A0AAU7AVR5"/>
<dbReference type="Pfam" id="PF00988">
    <property type="entry name" value="CPSase_sm_chain"/>
    <property type="match status" value="1"/>
</dbReference>
<dbReference type="NCBIfam" id="TIGR01368">
    <property type="entry name" value="CPSaseIIsmall"/>
    <property type="match status" value="1"/>
</dbReference>
<dbReference type="PROSITE" id="PS51273">
    <property type="entry name" value="GATASE_TYPE_1"/>
    <property type="match status" value="1"/>
</dbReference>
<dbReference type="NCBIfam" id="NF009475">
    <property type="entry name" value="PRK12838.1"/>
    <property type="match status" value="1"/>
</dbReference>
<dbReference type="RefSeq" id="WP_354702279.1">
    <property type="nucleotide sequence ID" value="NZ_CP114014.1"/>
</dbReference>
<dbReference type="Gene3D" id="3.40.50.880">
    <property type="match status" value="1"/>
</dbReference>
<dbReference type="CDD" id="cd01744">
    <property type="entry name" value="GATase1_CPSase"/>
    <property type="match status" value="1"/>
</dbReference>
<comment type="catalytic activity">
    <reaction evidence="7 8">
        <text>hydrogencarbonate + L-glutamine + 2 ATP + H2O = carbamoyl phosphate + L-glutamate + 2 ADP + phosphate + 2 H(+)</text>
        <dbReference type="Rhea" id="RHEA:18633"/>
        <dbReference type="ChEBI" id="CHEBI:15377"/>
        <dbReference type="ChEBI" id="CHEBI:15378"/>
        <dbReference type="ChEBI" id="CHEBI:17544"/>
        <dbReference type="ChEBI" id="CHEBI:29985"/>
        <dbReference type="ChEBI" id="CHEBI:30616"/>
        <dbReference type="ChEBI" id="CHEBI:43474"/>
        <dbReference type="ChEBI" id="CHEBI:58228"/>
        <dbReference type="ChEBI" id="CHEBI:58359"/>
        <dbReference type="ChEBI" id="CHEBI:456216"/>
        <dbReference type="EC" id="6.3.5.5"/>
    </reaction>
</comment>
<comment type="pathway">
    <text evidence="8">Pyrimidine metabolism; UMP biosynthesis via de novo pathway; (S)-dihydroorotate from bicarbonate: step 1/3.</text>
</comment>
<dbReference type="SUPFAM" id="SSF52021">
    <property type="entry name" value="Carbamoyl phosphate synthetase, small subunit N-terminal domain"/>
    <property type="match status" value="1"/>
</dbReference>
<dbReference type="SMART" id="SM01097">
    <property type="entry name" value="CPSase_sm_chain"/>
    <property type="match status" value="1"/>
</dbReference>
<feature type="region of interest" description="CPSase" evidence="8">
    <location>
        <begin position="1"/>
        <end position="172"/>
    </location>
</feature>
<comment type="function">
    <text evidence="8">Small subunit of the glutamine-dependent carbamoyl phosphate synthetase (CPSase). CPSase catalyzes the formation of carbamoyl phosphate from the ammonia moiety of glutamine, carbonate, and phosphate donated by ATP, constituting the first step of 2 biosynthetic pathways, one leading to arginine and/or urea and the other to pyrimidine nucleotides. The small subunit (glutamine amidotransferase) binds and cleaves glutamine to supply the large subunit with the substrate ammonia.</text>
</comment>
<feature type="active site" evidence="8">
    <location>
        <position position="353"/>
    </location>
</feature>
<dbReference type="PANTHER" id="PTHR43418:SF7">
    <property type="entry name" value="CARBAMOYL-PHOSPHATE SYNTHASE SMALL CHAIN"/>
    <property type="match status" value="1"/>
</dbReference>
<keyword evidence="4 8" id="KW-0547">Nucleotide-binding</keyword>
<sequence length="375" mass="40345">MNAPSAYVLLEDGTRFDGDACGADAHVTGEVVFTTGMSGYQESVTDPSFAGQLLAFSYPHIGNYGISERAMESDRIWARGVIMRAAVNREDAPEAERGWLDWLLDCGIPAITGVDTRRLVRHIREAGAMRGGIFPARISESEARDLIAAEPSMVGADFAKVVTPEAAHTLGYGGDVRIAAIDTGIKGSIVRHLTARGAEVTLYPCTVTAEELLATDAHGFFLANGPGDPAALDYVVDNVRQLIGKRPVWGICLGHQLLCRAVGLDTEKLPFGHRGGNHPVKDLRTGKIEITSQNHGFAVKAPDGGLRIEADEPVRWETDFGAAALTHVNLYDRTVEGLQLLDVNSATVQYHPEAGPGPNDALYQFDRFLDAVRSA</sequence>
<evidence type="ECO:0000256" key="6">
    <source>
        <dbReference type="ARBA" id="ARBA00022962"/>
    </source>
</evidence>
<name>A0AAU7AVR5_9ACTN</name>
<comment type="subunit">
    <text evidence="8">Composed of two chains; the small (or glutamine) chain promotes the hydrolysis of glutamine to ammonia, which is used by the large (or ammonia) chain to synthesize carbamoyl phosphate. Tetramer of heterodimers (alpha,beta)4.</text>
</comment>
<evidence type="ECO:0000256" key="7">
    <source>
        <dbReference type="ARBA" id="ARBA00048816"/>
    </source>
</evidence>
<dbReference type="PRINTS" id="PR00096">
    <property type="entry name" value="GATASE"/>
</dbReference>
<keyword evidence="8" id="KW-0665">Pyrimidine biosynthesis</keyword>
<feature type="binding site" evidence="8">
    <location>
        <position position="48"/>
    </location>
    <ligand>
        <name>L-glutamine</name>
        <dbReference type="ChEBI" id="CHEBI:58359"/>
    </ligand>
</feature>
<feature type="binding site" evidence="8">
    <location>
        <position position="256"/>
    </location>
    <ligand>
        <name>L-glutamine</name>
        <dbReference type="ChEBI" id="CHEBI:58359"/>
    </ligand>
</feature>
<evidence type="ECO:0000256" key="2">
    <source>
        <dbReference type="ARBA" id="ARBA00007800"/>
    </source>
</evidence>
<dbReference type="GO" id="GO:0006207">
    <property type="term" value="P:'de novo' pyrimidine nucleobase biosynthetic process"/>
    <property type="evidence" value="ECO:0007669"/>
    <property type="project" value="InterPro"/>
</dbReference>
<dbReference type="PRINTS" id="PR00097">
    <property type="entry name" value="ANTSNTHASEII"/>
</dbReference>
<reference evidence="10" key="1">
    <citation type="submission" date="2022-12" db="EMBL/GenBank/DDBJ databases">
        <title>Paraconexibacter alkalitolerans sp. nov. and Baekduia alba sp. nov., isolated from soil and emended description of the genera Paraconexibacter (Chun et al., 2020) and Baekduia (An et al., 2020).</title>
        <authorList>
            <person name="Vieira S."/>
            <person name="Huber K.J."/>
            <person name="Geppert A."/>
            <person name="Wolf J."/>
            <person name="Neumann-Schaal M."/>
            <person name="Muesken M."/>
            <person name="Overmann J."/>
        </authorList>
    </citation>
    <scope>NUCLEOTIDE SEQUENCE</scope>
    <source>
        <strain evidence="10">AEG42_29</strain>
    </source>
</reference>
<dbReference type="PANTHER" id="PTHR43418">
    <property type="entry name" value="MULTIFUNCTIONAL TRYPTOPHAN BIOSYNTHESIS PROTEIN-RELATED"/>
    <property type="match status" value="1"/>
</dbReference>
<dbReference type="GO" id="GO:0004088">
    <property type="term" value="F:carbamoyl-phosphate synthase (glutamine-hydrolyzing) activity"/>
    <property type="evidence" value="ECO:0007669"/>
    <property type="project" value="UniProtKB-UniRule"/>
</dbReference>
<dbReference type="Gene3D" id="3.50.30.20">
    <property type="entry name" value="Carbamoyl-phosphate synthase small subunit, N-terminal domain"/>
    <property type="match status" value="1"/>
</dbReference>
<dbReference type="InterPro" id="IPR035686">
    <property type="entry name" value="CPSase_GATase1"/>
</dbReference>
<evidence type="ECO:0000256" key="1">
    <source>
        <dbReference type="ARBA" id="ARBA00005077"/>
    </source>
</evidence>
<keyword evidence="6 8" id="KW-0315">Glutamine amidotransferase</keyword>
<gene>
    <name evidence="8 10" type="primary">carA</name>
    <name evidence="10" type="ORF">DSM112329_02635</name>
</gene>
<comment type="pathway">
    <text evidence="1 8">Amino-acid biosynthesis; L-arginine biosynthesis; carbamoyl phosphate from bicarbonate: step 1/1.</text>
</comment>
<accession>A0AAU7AVR5</accession>
<dbReference type="PRINTS" id="PR00099">
    <property type="entry name" value="CPSGATASE"/>
</dbReference>
<keyword evidence="5 8" id="KW-0067">ATP-binding</keyword>
<dbReference type="GO" id="GO:0005524">
    <property type="term" value="F:ATP binding"/>
    <property type="evidence" value="ECO:0007669"/>
    <property type="project" value="UniProtKB-UniRule"/>
</dbReference>
<proteinExistence type="inferred from homology"/>
<feature type="domain" description="Carbamoyl-phosphate synthase small subunit N-terminal" evidence="9">
    <location>
        <begin position="4"/>
        <end position="134"/>
    </location>
</feature>
<feature type="active site" description="Nucleophile" evidence="8">
    <location>
        <position position="252"/>
    </location>
</feature>
<dbReference type="EMBL" id="CP114014">
    <property type="protein sequence ID" value="XAY05777.1"/>
    <property type="molecule type" value="Genomic_DNA"/>
</dbReference>
<dbReference type="SUPFAM" id="SSF52317">
    <property type="entry name" value="Class I glutamine amidotransferase-like"/>
    <property type="match status" value="1"/>
</dbReference>
<dbReference type="GO" id="GO:0006541">
    <property type="term" value="P:glutamine metabolic process"/>
    <property type="evidence" value="ECO:0007669"/>
    <property type="project" value="InterPro"/>
</dbReference>
<dbReference type="InterPro" id="IPR006274">
    <property type="entry name" value="CarbamoylP_synth_ssu"/>
</dbReference>
<keyword evidence="8" id="KW-0028">Amino-acid biosynthesis</keyword>
<feature type="binding site" evidence="8">
    <location>
        <position position="225"/>
    </location>
    <ligand>
        <name>L-glutamine</name>
        <dbReference type="ChEBI" id="CHEBI:58359"/>
    </ligand>
</feature>
<dbReference type="HAMAP" id="MF_01209">
    <property type="entry name" value="CPSase_S_chain"/>
    <property type="match status" value="1"/>
</dbReference>
<feature type="binding site" evidence="8">
    <location>
        <position position="297"/>
    </location>
    <ligand>
        <name>L-glutamine</name>
        <dbReference type="ChEBI" id="CHEBI:58359"/>
    </ligand>
</feature>
<dbReference type="InterPro" id="IPR002474">
    <property type="entry name" value="CarbamoylP_synth_ssu_N"/>
</dbReference>
<feature type="binding site" evidence="8">
    <location>
        <position position="253"/>
    </location>
    <ligand>
        <name>L-glutamine</name>
        <dbReference type="ChEBI" id="CHEBI:58359"/>
    </ligand>
</feature>
<dbReference type="InterPro" id="IPR036480">
    <property type="entry name" value="CarbP_synth_ssu_N_sf"/>
</dbReference>
<feature type="binding site" evidence="8">
    <location>
        <position position="296"/>
    </location>
    <ligand>
        <name>L-glutamine</name>
        <dbReference type="ChEBI" id="CHEBI:58359"/>
    </ligand>
</feature>
<dbReference type="KEGG" id="parq:DSM112329_02635"/>